<accession>A0A518II69</accession>
<evidence type="ECO:0000313" key="1">
    <source>
        <dbReference type="EMBL" id="QDV52779.1"/>
    </source>
</evidence>
<dbReference type="KEGG" id="gfm:Enr17x_48470"/>
<dbReference type="RefSeq" id="WP_261343397.1">
    <property type="nucleotide sequence ID" value="NZ_CP037452.1"/>
</dbReference>
<keyword evidence="2" id="KW-1185">Reference proteome</keyword>
<proteinExistence type="predicted"/>
<sequence length="41" mass="4495">MNYDFALFMLVLLVLAIIGKPDVLREVAKLAKEIASVFGKG</sequence>
<dbReference type="Proteomes" id="UP000318313">
    <property type="component" value="Chromosome"/>
</dbReference>
<dbReference type="EMBL" id="CP037452">
    <property type="protein sequence ID" value="QDV52779.1"/>
    <property type="molecule type" value="Genomic_DNA"/>
</dbReference>
<organism evidence="1 2">
    <name type="scientific">Gimesia fumaroli</name>
    <dbReference type="NCBI Taxonomy" id="2527976"/>
    <lineage>
        <taxon>Bacteria</taxon>
        <taxon>Pseudomonadati</taxon>
        <taxon>Planctomycetota</taxon>
        <taxon>Planctomycetia</taxon>
        <taxon>Planctomycetales</taxon>
        <taxon>Planctomycetaceae</taxon>
        <taxon>Gimesia</taxon>
    </lineage>
</organism>
<name>A0A518II69_9PLAN</name>
<dbReference type="AlphaFoldDB" id="A0A518II69"/>
<evidence type="ECO:0000313" key="2">
    <source>
        <dbReference type="Proteomes" id="UP000318313"/>
    </source>
</evidence>
<gene>
    <name evidence="1" type="ORF">Enr17x_48470</name>
</gene>
<reference evidence="1 2" key="1">
    <citation type="submission" date="2019-03" db="EMBL/GenBank/DDBJ databases">
        <title>Deep-cultivation of Planctomycetes and their phenomic and genomic characterization uncovers novel biology.</title>
        <authorList>
            <person name="Wiegand S."/>
            <person name="Jogler M."/>
            <person name="Boedeker C."/>
            <person name="Pinto D."/>
            <person name="Vollmers J."/>
            <person name="Rivas-Marin E."/>
            <person name="Kohn T."/>
            <person name="Peeters S.H."/>
            <person name="Heuer A."/>
            <person name="Rast P."/>
            <person name="Oberbeckmann S."/>
            <person name="Bunk B."/>
            <person name="Jeske O."/>
            <person name="Meyerdierks A."/>
            <person name="Storesund J.E."/>
            <person name="Kallscheuer N."/>
            <person name="Luecker S."/>
            <person name="Lage O.M."/>
            <person name="Pohl T."/>
            <person name="Merkel B.J."/>
            <person name="Hornburger P."/>
            <person name="Mueller R.-W."/>
            <person name="Bruemmer F."/>
            <person name="Labrenz M."/>
            <person name="Spormann A.M."/>
            <person name="Op den Camp H."/>
            <person name="Overmann J."/>
            <person name="Amann R."/>
            <person name="Jetten M.S.M."/>
            <person name="Mascher T."/>
            <person name="Medema M.H."/>
            <person name="Devos D.P."/>
            <person name="Kaster A.-K."/>
            <person name="Ovreas L."/>
            <person name="Rohde M."/>
            <person name="Galperin M.Y."/>
            <person name="Jogler C."/>
        </authorList>
    </citation>
    <scope>NUCLEOTIDE SEQUENCE [LARGE SCALE GENOMIC DNA]</scope>
    <source>
        <strain evidence="1 2">Enr17</strain>
    </source>
</reference>
<protein>
    <submittedName>
        <fullName evidence="1">Uncharacterized protein</fullName>
    </submittedName>
</protein>